<protein>
    <submittedName>
        <fullName evidence="2">Sporulation initiation inhibitor protein Soj</fullName>
        <ecNumber evidence="2">3.6.-.-</ecNumber>
    </submittedName>
</protein>
<keyword evidence="2" id="KW-0378">Hydrolase</keyword>
<dbReference type="SUPFAM" id="SSF52540">
    <property type="entry name" value="P-loop containing nucleoside triphosphate hydrolases"/>
    <property type="match status" value="1"/>
</dbReference>
<dbReference type="InterPro" id="IPR025669">
    <property type="entry name" value="AAA_dom"/>
</dbReference>
<dbReference type="Proteomes" id="UP000789707">
    <property type="component" value="Unassembled WGS sequence"/>
</dbReference>
<accession>A0ABM8Z853</accession>
<dbReference type="CDD" id="cd02042">
    <property type="entry name" value="ParAB_family"/>
    <property type="match status" value="1"/>
</dbReference>
<comment type="caution">
    <text evidence="2">The sequence shown here is derived from an EMBL/GenBank/DDBJ whole genome shotgun (WGS) entry which is preliminary data.</text>
</comment>
<dbReference type="EMBL" id="CAKKNS010000010">
    <property type="protein sequence ID" value="CAH0417505.1"/>
    <property type="molecule type" value="Genomic_DNA"/>
</dbReference>
<sequence>MSAKIIVYTNHKGGTGKTTTATMTGLGFSRKGLKTLLLDLDPQANATDLYFKTKTLITEKVESFDTTLLKAIQNQDLASAIVKLNNNLDFIPSSADFSLYPRYMEDMFEDYTERVKYLSTLIEPLREQYDIIIIDLPPTISLITDSALYACDWAIPVMQTHERSYQGIESVIDYMQNTIINEFKAPNLQILAILAVLLKNGAPIDISTLKQAKDEFGEDNFFKTTVRNMERLKRYDVTGVTSKDQYDKKVSAVYDGIVTEIIERMGDNK</sequence>
<evidence type="ECO:0000313" key="2">
    <source>
        <dbReference type="EMBL" id="CAH0417505.1"/>
    </source>
</evidence>
<dbReference type="Gene3D" id="3.40.50.300">
    <property type="entry name" value="P-loop containing nucleotide triphosphate hydrolases"/>
    <property type="match status" value="1"/>
</dbReference>
<dbReference type="InterPro" id="IPR050678">
    <property type="entry name" value="DNA_Partitioning_ATPase"/>
</dbReference>
<keyword evidence="3" id="KW-1185">Reference proteome</keyword>
<evidence type="ECO:0000313" key="3">
    <source>
        <dbReference type="Proteomes" id="UP000789707"/>
    </source>
</evidence>
<dbReference type="Pfam" id="PF13614">
    <property type="entry name" value="AAA_31"/>
    <property type="match status" value="1"/>
</dbReference>
<feature type="domain" description="AAA" evidence="1">
    <location>
        <begin position="3"/>
        <end position="179"/>
    </location>
</feature>
<dbReference type="InterPro" id="IPR027417">
    <property type="entry name" value="P-loop_NTPase"/>
</dbReference>
<dbReference type="PANTHER" id="PTHR13696">
    <property type="entry name" value="P-LOOP CONTAINING NUCLEOSIDE TRIPHOSPHATE HYDROLASE"/>
    <property type="match status" value="1"/>
</dbReference>
<dbReference type="RefSeq" id="WP_230097526.1">
    <property type="nucleotide sequence ID" value="NZ_CAKKNS010000010.1"/>
</dbReference>
<dbReference type="GO" id="GO:0016787">
    <property type="term" value="F:hydrolase activity"/>
    <property type="evidence" value="ECO:0007669"/>
    <property type="project" value="UniProtKB-KW"/>
</dbReference>
<reference evidence="2 3" key="1">
    <citation type="submission" date="2021-11" db="EMBL/GenBank/DDBJ databases">
        <authorList>
            <person name="Depoorter E."/>
        </authorList>
    </citation>
    <scope>NUCLEOTIDE SEQUENCE [LARGE SCALE GENOMIC DNA]</scope>
    <source>
        <strain evidence="2 3">LMG 24289</strain>
    </source>
</reference>
<name>A0ABM8Z853_9LACO</name>
<proteinExistence type="predicted"/>
<gene>
    <name evidence="2" type="primary">soj_2</name>
    <name evidence="2" type="ORF">WFA24289_01847</name>
</gene>
<organism evidence="2 3">
    <name type="scientific">Periweissella fabaria</name>
    <dbReference type="NCBI Taxonomy" id="546157"/>
    <lineage>
        <taxon>Bacteria</taxon>
        <taxon>Bacillati</taxon>
        <taxon>Bacillota</taxon>
        <taxon>Bacilli</taxon>
        <taxon>Lactobacillales</taxon>
        <taxon>Lactobacillaceae</taxon>
        <taxon>Periweissella</taxon>
    </lineage>
</organism>
<dbReference type="EC" id="3.6.-.-" evidence="2"/>
<dbReference type="PANTHER" id="PTHR13696:SF52">
    <property type="entry name" value="PARA FAMILY PROTEIN CT_582"/>
    <property type="match status" value="1"/>
</dbReference>
<evidence type="ECO:0000259" key="1">
    <source>
        <dbReference type="Pfam" id="PF13614"/>
    </source>
</evidence>